<evidence type="ECO:0000313" key="2">
    <source>
        <dbReference type="EMBL" id="JAD47445.1"/>
    </source>
</evidence>
<sequence>MYFLCICLVLVGNQMHVGVCCKFTKLVRPVYTRALDF</sequence>
<keyword evidence="1" id="KW-0732">Signal</keyword>
<dbReference type="EMBL" id="GBRH01250450">
    <property type="protein sequence ID" value="JAD47445.1"/>
    <property type="molecule type" value="Transcribed_RNA"/>
</dbReference>
<protein>
    <submittedName>
        <fullName evidence="2">Uncharacterized protein</fullName>
    </submittedName>
</protein>
<organism evidence="2">
    <name type="scientific">Arundo donax</name>
    <name type="common">Giant reed</name>
    <name type="synonym">Donax arundinaceus</name>
    <dbReference type="NCBI Taxonomy" id="35708"/>
    <lineage>
        <taxon>Eukaryota</taxon>
        <taxon>Viridiplantae</taxon>
        <taxon>Streptophyta</taxon>
        <taxon>Embryophyta</taxon>
        <taxon>Tracheophyta</taxon>
        <taxon>Spermatophyta</taxon>
        <taxon>Magnoliopsida</taxon>
        <taxon>Liliopsida</taxon>
        <taxon>Poales</taxon>
        <taxon>Poaceae</taxon>
        <taxon>PACMAD clade</taxon>
        <taxon>Arundinoideae</taxon>
        <taxon>Arundineae</taxon>
        <taxon>Arundo</taxon>
    </lineage>
</organism>
<feature type="signal peptide" evidence="1">
    <location>
        <begin position="1"/>
        <end position="20"/>
    </location>
</feature>
<reference evidence="2" key="1">
    <citation type="submission" date="2014-09" db="EMBL/GenBank/DDBJ databases">
        <authorList>
            <person name="Magalhaes I.L.F."/>
            <person name="Oliveira U."/>
            <person name="Santos F.R."/>
            <person name="Vidigal T.H.D.A."/>
            <person name="Brescovit A.D."/>
            <person name="Santos A.J."/>
        </authorList>
    </citation>
    <scope>NUCLEOTIDE SEQUENCE</scope>
    <source>
        <tissue evidence="2">Shoot tissue taken approximately 20 cm above the soil surface</tissue>
    </source>
</reference>
<reference evidence="2" key="2">
    <citation type="journal article" date="2015" name="Data Brief">
        <title>Shoot transcriptome of the giant reed, Arundo donax.</title>
        <authorList>
            <person name="Barrero R.A."/>
            <person name="Guerrero F.D."/>
            <person name="Moolhuijzen P."/>
            <person name="Goolsby J.A."/>
            <person name="Tidwell J."/>
            <person name="Bellgard S.E."/>
            <person name="Bellgard M.I."/>
        </authorList>
    </citation>
    <scope>NUCLEOTIDE SEQUENCE</scope>
    <source>
        <tissue evidence="2">Shoot tissue taken approximately 20 cm above the soil surface</tissue>
    </source>
</reference>
<dbReference type="AlphaFoldDB" id="A0A0A9AEP3"/>
<accession>A0A0A9AEP3</accession>
<evidence type="ECO:0000256" key="1">
    <source>
        <dbReference type="SAM" id="SignalP"/>
    </source>
</evidence>
<name>A0A0A9AEP3_ARUDO</name>
<feature type="chain" id="PRO_5002060211" evidence="1">
    <location>
        <begin position="21"/>
        <end position="37"/>
    </location>
</feature>
<proteinExistence type="predicted"/>